<protein>
    <recommendedName>
        <fullName evidence="4">HTH cro/C1-type domain-containing protein</fullName>
    </recommendedName>
</protein>
<sequence length="209" mass="23866">MRTIGVILKDARERKKLSRFTLEKRIKIKKSFIESLEKEEWDKLPEYPVIQGFVQNIADNLNLDKKQIVALLRRDYPPKKLNINPKPDIPTRFTWSPRLTFILGIAVAFIAILSYLSIQYKNFISPPKLTVDVPNEGQMINVYEFNVSGTTDPEASVMVNNQPALVDENGYFSAKIEIFEGTSEVVVIAKTRSGKETVIRRKIVPELGN</sequence>
<dbReference type="GO" id="GO:0003677">
    <property type="term" value="F:DNA binding"/>
    <property type="evidence" value="ECO:0007669"/>
    <property type="project" value="InterPro"/>
</dbReference>
<keyword evidence="1" id="KW-1133">Transmembrane helix</keyword>
<name>A0A1F7Y3A9_9BACT</name>
<feature type="transmembrane region" description="Helical" evidence="1">
    <location>
        <begin position="99"/>
        <end position="118"/>
    </location>
</feature>
<gene>
    <name evidence="2" type="ORF">A2771_04175</name>
</gene>
<keyword evidence="1" id="KW-0472">Membrane</keyword>
<accession>A0A1F7Y3A9</accession>
<evidence type="ECO:0000256" key="1">
    <source>
        <dbReference type="SAM" id="Phobius"/>
    </source>
</evidence>
<dbReference type="Proteomes" id="UP000176741">
    <property type="component" value="Unassembled WGS sequence"/>
</dbReference>
<proteinExistence type="predicted"/>
<evidence type="ECO:0000313" key="2">
    <source>
        <dbReference type="EMBL" id="OGM21025.1"/>
    </source>
</evidence>
<dbReference type="Pfam" id="PF13413">
    <property type="entry name" value="HTH_25"/>
    <property type="match status" value="1"/>
</dbReference>
<reference evidence="2 3" key="1">
    <citation type="journal article" date="2016" name="Nat. Commun.">
        <title>Thousands of microbial genomes shed light on interconnected biogeochemical processes in an aquifer system.</title>
        <authorList>
            <person name="Anantharaman K."/>
            <person name="Brown C.T."/>
            <person name="Hug L.A."/>
            <person name="Sharon I."/>
            <person name="Castelle C.J."/>
            <person name="Probst A.J."/>
            <person name="Thomas B.C."/>
            <person name="Singh A."/>
            <person name="Wilkins M.J."/>
            <person name="Karaoz U."/>
            <person name="Brodie E.L."/>
            <person name="Williams K.H."/>
            <person name="Hubbard S.S."/>
            <person name="Banfield J.F."/>
        </authorList>
    </citation>
    <scope>NUCLEOTIDE SEQUENCE [LARGE SCALE GENOMIC DNA]</scope>
</reference>
<dbReference type="Gene3D" id="2.60.40.10">
    <property type="entry name" value="Immunoglobulins"/>
    <property type="match status" value="1"/>
</dbReference>
<evidence type="ECO:0008006" key="4">
    <source>
        <dbReference type="Google" id="ProtNLM"/>
    </source>
</evidence>
<dbReference type="Pfam" id="PF09136">
    <property type="entry name" value="Glucodextran_B"/>
    <property type="match status" value="1"/>
</dbReference>
<keyword evidence="1" id="KW-0812">Transmembrane</keyword>
<evidence type="ECO:0000313" key="3">
    <source>
        <dbReference type="Proteomes" id="UP000176741"/>
    </source>
</evidence>
<dbReference type="AlphaFoldDB" id="A0A1F7Y3A9"/>
<dbReference type="PANTHER" id="PTHR34475">
    <property type="match status" value="1"/>
</dbReference>
<organism evidence="2 3">
    <name type="scientific">Candidatus Woesebacteria bacterium RIFCSPHIGHO2_01_FULL_38_26b</name>
    <dbReference type="NCBI Taxonomy" id="1802491"/>
    <lineage>
        <taxon>Bacteria</taxon>
        <taxon>Candidatus Woeseibacteriota</taxon>
    </lineage>
</organism>
<dbReference type="EMBL" id="MGGD01000020">
    <property type="protein sequence ID" value="OGM21025.1"/>
    <property type="molecule type" value="Genomic_DNA"/>
</dbReference>
<dbReference type="InterPro" id="IPR013783">
    <property type="entry name" value="Ig-like_fold"/>
</dbReference>
<dbReference type="InterPro" id="IPR050400">
    <property type="entry name" value="Bact_Cytoskel_RodZ"/>
</dbReference>
<comment type="caution">
    <text evidence="2">The sequence shown here is derived from an EMBL/GenBank/DDBJ whole genome shotgun (WGS) entry which is preliminary data.</text>
</comment>
<dbReference type="Gene3D" id="1.10.260.40">
    <property type="entry name" value="lambda repressor-like DNA-binding domains"/>
    <property type="match status" value="1"/>
</dbReference>
<dbReference type="InterPro" id="IPR010982">
    <property type="entry name" value="Lambda_DNA-bd_dom_sf"/>
</dbReference>
<dbReference type="PANTHER" id="PTHR34475:SF1">
    <property type="entry name" value="CYTOSKELETON PROTEIN RODZ"/>
    <property type="match status" value="1"/>
</dbReference>